<reference evidence="4" key="1">
    <citation type="journal article" date="2011" name="PLoS Biol.">
        <title>Gene gain and loss during evolution of obligate parasitism in the white rust pathogen of Arabidopsis thaliana.</title>
        <authorList>
            <person name="Kemen E."/>
            <person name="Gardiner A."/>
            <person name="Schultz-Larsen T."/>
            <person name="Kemen A.C."/>
            <person name="Balmuth A.L."/>
            <person name="Robert-Seilaniantz A."/>
            <person name="Bailey K."/>
            <person name="Holub E."/>
            <person name="Studholme D.J."/>
            <person name="Maclean D."/>
            <person name="Jones J.D."/>
        </authorList>
    </citation>
    <scope>NUCLEOTIDE SEQUENCE</scope>
</reference>
<keyword evidence="2" id="KW-0479">Metal-binding</keyword>
<dbReference type="HOGENOM" id="CLU_114688_3_0_1"/>
<evidence type="ECO:0000256" key="2">
    <source>
        <dbReference type="ARBA" id="ARBA00022723"/>
    </source>
</evidence>
<protein>
    <submittedName>
        <fullName evidence="4">Uncharacterized protein AlNc14C104G6151</fullName>
    </submittedName>
</protein>
<proteinExistence type="inferred from homology"/>
<comment type="similarity">
    <text evidence="1">Belongs to the UPF0587 family.</text>
</comment>
<organism evidence="4">
    <name type="scientific">Albugo laibachii Nc14</name>
    <dbReference type="NCBI Taxonomy" id="890382"/>
    <lineage>
        <taxon>Eukaryota</taxon>
        <taxon>Sar</taxon>
        <taxon>Stramenopiles</taxon>
        <taxon>Oomycota</taxon>
        <taxon>Peronosporomycetes</taxon>
        <taxon>Albuginales</taxon>
        <taxon>Albuginaceae</taxon>
        <taxon>Albugo</taxon>
    </lineage>
</organism>
<gene>
    <name evidence="4" type="primary">AlNc14C104G6151</name>
    <name evidence="4" type="ORF">ALNC14_069620</name>
</gene>
<dbReference type="InterPro" id="IPR008584">
    <property type="entry name" value="CXXC_Zn-binding_euk"/>
</dbReference>
<reference evidence="4" key="2">
    <citation type="submission" date="2011-02" db="EMBL/GenBank/DDBJ databases">
        <authorList>
            <person name="MacLean D."/>
        </authorList>
    </citation>
    <scope>NUCLEOTIDE SEQUENCE</scope>
</reference>
<sequence length="160" mass="17897">MVLYLLYVKAELENVESLEMTPETLWHLDVSDSTGQDVRKGVVLSEKDVIPIAGGRSHANFVLTWPGAKKASQISIVRDVKNVTRPIQMDDSGQYVPIVGFECRGLEPIAWSPIGDFQIKASRGSIFRADDLRDDWSEFDEDTHLAVGIFDVVSEFRVSN</sequence>
<dbReference type="Pfam" id="PF05907">
    <property type="entry name" value="CXXC_Zn-b_euk"/>
    <property type="match status" value="1"/>
</dbReference>
<dbReference type="PANTHER" id="PTHR12857:SF0">
    <property type="entry name" value="CXXC MOTIF CONTAINING ZINC BINDING PROTEIN"/>
    <property type="match status" value="1"/>
</dbReference>
<dbReference type="GO" id="GO:0008270">
    <property type="term" value="F:zinc ion binding"/>
    <property type="evidence" value="ECO:0007669"/>
    <property type="project" value="TreeGrafter"/>
</dbReference>
<accession>F0WHU4</accession>
<dbReference type="SUPFAM" id="SSF141678">
    <property type="entry name" value="MAL13P1.257-like"/>
    <property type="match status" value="1"/>
</dbReference>
<dbReference type="PANTHER" id="PTHR12857">
    <property type="entry name" value="CXXC MOTIF CONTAINING ZINC BINDING PROTEIN"/>
    <property type="match status" value="1"/>
</dbReference>
<name>F0WHU4_9STRA</name>
<evidence type="ECO:0000256" key="1">
    <source>
        <dbReference type="ARBA" id="ARBA00007818"/>
    </source>
</evidence>
<dbReference type="AlphaFoldDB" id="F0WHU4"/>
<dbReference type="EMBL" id="FR824149">
    <property type="protein sequence ID" value="CCA20819.1"/>
    <property type="molecule type" value="Genomic_DNA"/>
</dbReference>
<evidence type="ECO:0000256" key="3">
    <source>
        <dbReference type="ARBA" id="ARBA00022833"/>
    </source>
</evidence>
<evidence type="ECO:0000313" key="4">
    <source>
        <dbReference type="EMBL" id="CCA20819.1"/>
    </source>
</evidence>
<keyword evidence="3" id="KW-0862">Zinc</keyword>